<evidence type="ECO:0000256" key="6">
    <source>
        <dbReference type="ARBA" id="ARBA00022840"/>
    </source>
</evidence>
<evidence type="ECO:0000256" key="3">
    <source>
        <dbReference type="ARBA" id="ARBA00022448"/>
    </source>
</evidence>
<dbReference type="AlphaFoldDB" id="A0A4P6JTX8"/>
<reference evidence="9 10" key="1">
    <citation type="submission" date="2019-01" db="EMBL/GenBank/DDBJ databases">
        <title>Ktedonosporobacter rubrisoli SCAWS-G2.</title>
        <authorList>
            <person name="Huang Y."/>
            <person name="Yan B."/>
        </authorList>
    </citation>
    <scope>NUCLEOTIDE SEQUENCE [LARGE SCALE GENOMIC DNA]</scope>
    <source>
        <strain evidence="9 10">SCAWS-G2</strain>
    </source>
</reference>
<dbReference type="CDD" id="cd03257">
    <property type="entry name" value="ABC_NikE_OppD_transporters"/>
    <property type="match status" value="1"/>
</dbReference>
<dbReference type="Gene3D" id="3.40.50.300">
    <property type="entry name" value="P-loop containing nucleotide triphosphate hydrolases"/>
    <property type="match status" value="1"/>
</dbReference>
<dbReference type="InterPro" id="IPR027417">
    <property type="entry name" value="P-loop_NTPase"/>
</dbReference>
<gene>
    <name evidence="9" type="ORF">EPA93_23530</name>
</gene>
<keyword evidence="5" id="KW-0547">Nucleotide-binding</keyword>
<evidence type="ECO:0000313" key="10">
    <source>
        <dbReference type="Proteomes" id="UP000290365"/>
    </source>
</evidence>
<evidence type="ECO:0000256" key="7">
    <source>
        <dbReference type="ARBA" id="ARBA00023136"/>
    </source>
</evidence>
<protein>
    <submittedName>
        <fullName evidence="9">ABC transporter ATP-binding protein</fullName>
    </submittedName>
</protein>
<dbReference type="InterPro" id="IPR003593">
    <property type="entry name" value="AAA+_ATPase"/>
</dbReference>
<dbReference type="GO" id="GO:0005886">
    <property type="term" value="C:plasma membrane"/>
    <property type="evidence" value="ECO:0007669"/>
    <property type="project" value="UniProtKB-SubCell"/>
</dbReference>
<proteinExistence type="inferred from homology"/>
<dbReference type="RefSeq" id="WP_129889848.1">
    <property type="nucleotide sequence ID" value="NZ_CP035758.1"/>
</dbReference>
<keyword evidence="6 9" id="KW-0067">ATP-binding</keyword>
<evidence type="ECO:0000256" key="2">
    <source>
        <dbReference type="ARBA" id="ARBA00005417"/>
    </source>
</evidence>
<keyword evidence="7" id="KW-0472">Membrane</keyword>
<dbReference type="InterPro" id="IPR017871">
    <property type="entry name" value="ABC_transporter-like_CS"/>
</dbReference>
<dbReference type="Pfam" id="PF08352">
    <property type="entry name" value="oligo_HPY"/>
    <property type="match status" value="1"/>
</dbReference>
<dbReference type="GO" id="GO:0016887">
    <property type="term" value="F:ATP hydrolysis activity"/>
    <property type="evidence" value="ECO:0007669"/>
    <property type="project" value="InterPro"/>
</dbReference>
<dbReference type="EMBL" id="CP035758">
    <property type="protein sequence ID" value="QBD78795.1"/>
    <property type="molecule type" value="Genomic_DNA"/>
</dbReference>
<evidence type="ECO:0000256" key="1">
    <source>
        <dbReference type="ARBA" id="ARBA00004202"/>
    </source>
</evidence>
<dbReference type="KEGG" id="kbs:EPA93_23530"/>
<dbReference type="SMART" id="SM00382">
    <property type="entry name" value="AAA"/>
    <property type="match status" value="1"/>
</dbReference>
<dbReference type="SUPFAM" id="SSF52540">
    <property type="entry name" value="P-loop containing nucleoside triphosphate hydrolases"/>
    <property type="match status" value="1"/>
</dbReference>
<sequence length="380" mass="41790">MVTSAGTNKLLEVKHMCVDYMAANGTVHAVTDVSFTLERGEILGLAGESGCGKSTLAYGISRLLRPPAVTTNGEVLYYPRPRENGRRLEISSLRGAPVREDGAIDILRLSPEQLRTFRWSDLAIVFQSAMNALNPVMNIGTQIMDVLRTHRPEMGPDQRKQRAVELLKLVGIAPDRLRSYPHELSGGMRQRAMIAIALALTPELIIMDEPTTALDVVVQREILELIMDLCKEFGMTLIFITHDLSLLLELADKIIIMYAGRIAEKASSQDLYLHPRHPYSYGLLNSFPTLHGPRRKMIGIPGSPPDLRDVPSGCAFHPRCPLAFSACKSALPVLQPALAEIPGQLVTCHLYNQQYNSGRTPTTADLAAKYDALAEGSAVR</sequence>
<dbReference type="Pfam" id="PF00005">
    <property type="entry name" value="ABC_tran"/>
    <property type="match status" value="1"/>
</dbReference>
<dbReference type="PANTHER" id="PTHR43297">
    <property type="entry name" value="OLIGOPEPTIDE TRANSPORT ATP-BINDING PROTEIN APPD"/>
    <property type="match status" value="1"/>
</dbReference>
<dbReference type="PROSITE" id="PS50893">
    <property type="entry name" value="ABC_TRANSPORTER_2"/>
    <property type="match status" value="1"/>
</dbReference>
<dbReference type="PROSITE" id="PS00211">
    <property type="entry name" value="ABC_TRANSPORTER_1"/>
    <property type="match status" value="1"/>
</dbReference>
<evidence type="ECO:0000256" key="4">
    <source>
        <dbReference type="ARBA" id="ARBA00022475"/>
    </source>
</evidence>
<evidence type="ECO:0000256" key="5">
    <source>
        <dbReference type="ARBA" id="ARBA00022741"/>
    </source>
</evidence>
<dbReference type="OrthoDB" id="9802264at2"/>
<evidence type="ECO:0000313" key="9">
    <source>
        <dbReference type="EMBL" id="QBD78795.1"/>
    </source>
</evidence>
<evidence type="ECO:0000259" key="8">
    <source>
        <dbReference type="PROSITE" id="PS50893"/>
    </source>
</evidence>
<feature type="domain" description="ABC transporter" evidence="8">
    <location>
        <begin position="13"/>
        <end position="284"/>
    </location>
</feature>
<keyword evidence="4" id="KW-1003">Cell membrane</keyword>
<dbReference type="PANTHER" id="PTHR43297:SF2">
    <property type="entry name" value="DIPEPTIDE TRANSPORT ATP-BINDING PROTEIN DPPD"/>
    <property type="match status" value="1"/>
</dbReference>
<organism evidence="9 10">
    <name type="scientific">Ktedonosporobacter rubrisoli</name>
    <dbReference type="NCBI Taxonomy" id="2509675"/>
    <lineage>
        <taxon>Bacteria</taxon>
        <taxon>Bacillati</taxon>
        <taxon>Chloroflexota</taxon>
        <taxon>Ktedonobacteria</taxon>
        <taxon>Ktedonobacterales</taxon>
        <taxon>Ktedonosporobacteraceae</taxon>
        <taxon>Ktedonosporobacter</taxon>
    </lineage>
</organism>
<dbReference type="InterPro" id="IPR003439">
    <property type="entry name" value="ABC_transporter-like_ATP-bd"/>
</dbReference>
<comment type="subcellular location">
    <subcellularLocation>
        <location evidence="1">Cell membrane</location>
        <topology evidence="1">Peripheral membrane protein</topology>
    </subcellularLocation>
</comment>
<dbReference type="InterPro" id="IPR050388">
    <property type="entry name" value="ABC_Ni/Peptide_Import"/>
</dbReference>
<accession>A0A4P6JTX8</accession>
<dbReference type="GO" id="GO:0005524">
    <property type="term" value="F:ATP binding"/>
    <property type="evidence" value="ECO:0007669"/>
    <property type="project" value="UniProtKB-KW"/>
</dbReference>
<name>A0A4P6JTX8_KTERU</name>
<comment type="similarity">
    <text evidence="2">Belongs to the ABC transporter superfamily.</text>
</comment>
<dbReference type="Proteomes" id="UP000290365">
    <property type="component" value="Chromosome"/>
</dbReference>
<dbReference type="NCBIfam" id="TIGR01727">
    <property type="entry name" value="oligo_HPY"/>
    <property type="match status" value="1"/>
</dbReference>
<keyword evidence="3" id="KW-0813">Transport</keyword>
<dbReference type="GO" id="GO:0015833">
    <property type="term" value="P:peptide transport"/>
    <property type="evidence" value="ECO:0007669"/>
    <property type="project" value="InterPro"/>
</dbReference>
<dbReference type="InterPro" id="IPR013563">
    <property type="entry name" value="Oligopep_ABC_C"/>
</dbReference>
<keyword evidence="10" id="KW-1185">Reference proteome</keyword>